<keyword evidence="1" id="KW-0863">Zinc-finger</keyword>
<protein>
    <recommendedName>
        <fullName evidence="2">CCHC-type domain-containing protein</fullName>
    </recommendedName>
</protein>
<dbReference type="GO" id="GO:0008270">
    <property type="term" value="F:zinc ion binding"/>
    <property type="evidence" value="ECO:0007669"/>
    <property type="project" value="UniProtKB-KW"/>
</dbReference>
<name>A0A423VQM8_9PEZI</name>
<keyword evidence="1" id="KW-0862">Zinc</keyword>
<dbReference type="Proteomes" id="UP000283895">
    <property type="component" value="Unassembled WGS sequence"/>
</dbReference>
<dbReference type="GO" id="GO:0003676">
    <property type="term" value="F:nucleic acid binding"/>
    <property type="evidence" value="ECO:0007669"/>
    <property type="project" value="InterPro"/>
</dbReference>
<proteinExistence type="predicted"/>
<organism evidence="3 4">
    <name type="scientific">Cytospora schulzeri</name>
    <dbReference type="NCBI Taxonomy" id="448051"/>
    <lineage>
        <taxon>Eukaryota</taxon>
        <taxon>Fungi</taxon>
        <taxon>Dikarya</taxon>
        <taxon>Ascomycota</taxon>
        <taxon>Pezizomycotina</taxon>
        <taxon>Sordariomycetes</taxon>
        <taxon>Sordariomycetidae</taxon>
        <taxon>Diaporthales</taxon>
        <taxon>Cytosporaceae</taxon>
        <taxon>Cytospora</taxon>
    </lineage>
</organism>
<evidence type="ECO:0000313" key="4">
    <source>
        <dbReference type="Proteomes" id="UP000283895"/>
    </source>
</evidence>
<gene>
    <name evidence="3" type="ORF">VMCG_08401</name>
</gene>
<evidence type="ECO:0000259" key="2">
    <source>
        <dbReference type="PROSITE" id="PS50158"/>
    </source>
</evidence>
<feature type="domain" description="CCHC-type" evidence="2">
    <location>
        <begin position="136"/>
        <end position="149"/>
    </location>
</feature>
<reference evidence="3 4" key="1">
    <citation type="submission" date="2015-09" db="EMBL/GenBank/DDBJ databases">
        <title>Host preference determinants of Valsa canker pathogens revealed by comparative genomics.</title>
        <authorList>
            <person name="Yin Z."/>
            <person name="Huang L."/>
        </authorList>
    </citation>
    <scope>NUCLEOTIDE SEQUENCE [LARGE SCALE GENOMIC DNA]</scope>
    <source>
        <strain evidence="3 4">03-1</strain>
    </source>
</reference>
<dbReference type="InterPro" id="IPR001878">
    <property type="entry name" value="Znf_CCHC"/>
</dbReference>
<evidence type="ECO:0000256" key="1">
    <source>
        <dbReference type="PROSITE-ProRule" id="PRU00047"/>
    </source>
</evidence>
<dbReference type="PROSITE" id="PS50158">
    <property type="entry name" value="ZF_CCHC"/>
    <property type="match status" value="1"/>
</dbReference>
<evidence type="ECO:0000313" key="3">
    <source>
        <dbReference type="EMBL" id="ROV93360.1"/>
    </source>
</evidence>
<keyword evidence="1" id="KW-0479">Metal-binding</keyword>
<accession>A0A423VQM8</accession>
<dbReference type="AlphaFoldDB" id="A0A423VQM8"/>
<dbReference type="EMBL" id="LKEA01000045">
    <property type="protein sequence ID" value="ROV93360.1"/>
    <property type="molecule type" value="Genomic_DNA"/>
</dbReference>
<keyword evidence="4" id="KW-1185">Reference proteome</keyword>
<comment type="caution">
    <text evidence="3">The sequence shown here is derived from an EMBL/GenBank/DDBJ whole genome shotgun (WGS) entry which is preliminary data.</text>
</comment>
<sequence>MAYERPGPLTPAFVLKMLDSSKNYADIQKQLREGRVLPWDLEATFLVNNTERIKKVVLDPVTCHMTDDTVLKGTKTTKDDEIKLITAHSTLDWVMNNGSAEESMVDVGPVINYPGHRYRPTSTNPPFDPNLATVPCANCGECGHLFKDCTLACSQCWVSIQGGLP</sequence>
<dbReference type="OrthoDB" id="5238667at2759"/>